<dbReference type="HOGENOM" id="CLU_2819852_0_0_1"/>
<dbReference type="STRING" id="283909.R7UBV8"/>
<dbReference type="SUPFAM" id="SSF57440">
    <property type="entry name" value="Kringle-like"/>
    <property type="match status" value="1"/>
</dbReference>
<dbReference type="InterPro" id="IPR013806">
    <property type="entry name" value="Kringle-like"/>
</dbReference>
<organism evidence="5">
    <name type="scientific">Capitella teleta</name>
    <name type="common">Polychaete worm</name>
    <dbReference type="NCBI Taxonomy" id="283909"/>
    <lineage>
        <taxon>Eukaryota</taxon>
        <taxon>Metazoa</taxon>
        <taxon>Spiralia</taxon>
        <taxon>Lophotrochozoa</taxon>
        <taxon>Annelida</taxon>
        <taxon>Polychaeta</taxon>
        <taxon>Sedentaria</taxon>
        <taxon>Scolecida</taxon>
        <taxon>Capitellidae</taxon>
        <taxon>Capitella</taxon>
    </lineage>
</organism>
<gene>
    <name evidence="5" type="ORF">CAPTEDRAFT_118886</name>
</gene>
<protein>
    <recommendedName>
        <fullName evidence="4">Kringle domain-containing protein</fullName>
    </recommendedName>
</protein>
<evidence type="ECO:0000256" key="2">
    <source>
        <dbReference type="ARBA" id="ARBA00023157"/>
    </source>
</evidence>
<evidence type="ECO:0000256" key="3">
    <source>
        <dbReference type="PROSITE-ProRule" id="PRU00121"/>
    </source>
</evidence>
<dbReference type="EMBL" id="KB305766">
    <property type="protein sequence ID" value="ELU00757.1"/>
    <property type="molecule type" value="Genomic_DNA"/>
</dbReference>
<proteinExistence type="predicted"/>
<keyword evidence="7" id="KW-1185">Reference proteome</keyword>
<feature type="non-terminal residue" evidence="5">
    <location>
        <position position="1"/>
    </location>
</feature>
<dbReference type="InterPro" id="IPR000001">
    <property type="entry name" value="Kringle"/>
</dbReference>
<reference evidence="7" key="1">
    <citation type="submission" date="2012-12" db="EMBL/GenBank/DDBJ databases">
        <authorList>
            <person name="Hellsten U."/>
            <person name="Grimwood J."/>
            <person name="Chapman J.A."/>
            <person name="Shapiro H."/>
            <person name="Aerts A."/>
            <person name="Otillar R.P."/>
            <person name="Terry A.Y."/>
            <person name="Boore J.L."/>
            <person name="Simakov O."/>
            <person name="Marletaz F."/>
            <person name="Cho S.-J."/>
            <person name="Edsinger-Gonzales E."/>
            <person name="Havlak P."/>
            <person name="Kuo D.-H."/>
            <person name="Larsson T."/>
            <person name="Lv J."/>
            <person name="Arendt D."/>
            <person name="Savage R."/>
            <person name="Osoegawa K."/>
            <person name="de Jong P."/>
            <person name="Lindberg D.R."/>
            <person name="Seaver E.C."/>
            <person name="Weisblat D.A."/>
            <person name="Putnam N.H."/>
            <person name="Grigoriev I.V."/>
            <person name="Rokhsar D.S."/>
        </authorList>
    </citation>
    <scope>NUCLEOTIDE SEQUENCE</scope>
    <source>
        <strain evidence="7">I ESC-2004</strain>
    </source>
</reference>
<evidence type="ECO:0000313" key="6">
    <source>
        <dbReference type="EnsemblMetazoa" id="CapteP118886"/>
    </source>
</evidence>
<dbReference type="InterPro" id="IPR038178">
    <property type="entry name" value="Kringle_sf"/>
</dbReference>
<keyword evidence="2 3" id="KW-1015">Disulfide bond</keyword>
<name>R7UBV8_CAPTE</name>
<dbReference type="OrthoDB" id="6131366at2759"/>
<accession>R7UBV8</accession>
<reference evidence="5 7" key="2">
    <citation type="journal article" date="2013" name="Nature">
        <title>Insights into bilaterian evolution from three spiralian genomes.</title>
        <authorList>
            <person name="Simakov O."/>
            <person name="Marletaz F."/>
            <person name="Cho S.J."/>
            <person name="Edsinger-Gonzales E."/>
            <person name="Havlak P."/>
            <person name="Hellsten U."/>
            <person name="Kuo D.H."/>
            <person name="Larsson T."/>
            <person name="Lv J."/>
            <person name="Arendt D."/>
            <person name="Savage R."/>
            <person name="Osoegawa K."/>
            <person name="de Jong P."/>
            <person name="Grimwood J."/>
            <person name="Chapman J.A."/>
            <person name="Shapiro H."/>
            <person name="Aerts A."/>
            <person name="Otillar R.P."/>
            <person name="Terry A.Y."/>
            <person name="Boore J.L."/>
            <person name="Grigoriev I.V."/>
            <person name="Lindberg D.R."/>
            <person name="Seaver E.C."/>
            <person name="Weisblat D.A."/>
            <person name="Putnam N.H."/>
            <person name="Rokhsar D.S."/>
        </authorList>
    </citation>
    <scope>NUCLEOTIDE SEQUENCE</scope>
    <source>
        <strain evidence="5 7">I ESC-2004</strain>
    </source>
</reference>
<dbReference type="InterPro" id="IPR018056">
    <property type="entry name" value="Kringle_CS"/>
</dbReference>
<dbReference type="EnsemblMetazoa" id="CapteT118886">
    <property type="protein sequence ID" value="CapteP118886"/>
    <property type="gene ID" value="CapteG118886"/>
</dbReference>
<dbReference type="Pfam" id="PF00051">
    <property type="entry name" value="Kringle"/>
    <property type="match status" value="1"/>
</dbReference>
<dbReference type="AlphaFoldDB" id="R7UBV8"/>
<evidence type="ECO:0000313" key="5">
    <source>
        <dbReference type="EMBL" id="ELU00757.1"/>
    </source>
</evidence>
<evidence type="ECO:0000256" key="1">
    <source>
        <dbReference type="ARBA" id="ARBA00022572"/>
    </source>
</evidence>
<evidence type="ECO:0000313" key="7">
    <source>
        <dbReference type="Proteomes" id="UP000014760"/>
    </source>
</evidence>
<dbReference type="PROSITE" id="PS00021">
    <property type="entry name" value="KRINGLE_1"/>
    <property type="match status" value="1"/>
</dbReference>
<dbReference type="EMBL" id="AMQN01001831">
    <property type="status" value="NOT_ANNOTATED_CDS"/>
    <property type="molecule type" value="Genomic_DNA"/>
</dbReference>
<reference evidence="6" key="3">
    <citation type="submission" date="2015-06" db="UniProtKB">
        <authorList>
            <consortium name="EnsemblMetazoa"/>
        </authorList>
    </citation>
    <scope>IDENTIFICATION</scope>
</reference>
<evidence type="ECO:0000259" key="4">
    <source>
        <dbReference type="PROSITE" id="PS50070"/>
    </source>
</evidence>
<sequence>IGLGLHNYCRNPNNAEQPWCYTDKDSCETNFCDVSGIRKISKASQGHQILIILLQRNVMMLFLLVRR</sequence>
<keyword evidence="1 3" id="KW-0420">Kringle</keyword>
<comment type="caution">
    <text evidence="3">Lacks conserved residue(s) required for the propagation of feature annotation.</text>
</comment>
<dbReference type="Gene3D" id="2.40.20.10">
    <property type="entry name" value="Plasminogen Kringle 4"/>
    <property type="match status" value="1"/>
</dbReference>
<dbReference type="PROSITE" id="PS50070">
    <property type="entry name" value="KRINGLE_2"/>
    <property type="match status" value="1"/>
</dbReference>
<feature type="domain" description="Kringle" evidence="4">
    <location>
        <begin position="6"/>
        <end position="37"/>
    </location>
</feature>
<feature type="disulfide bond" evidence="3">
    <location>
        <begin position="9"/>
        <end position="32"/>
    </location>
</feature>
<dbReference type="Proteomes" id="UP000014760">
    <property type="component" value="Unassembled WGS sequence"/>
</dbReference>